<name>W1N2I4_9GAMM</name>
<gene>
    <name evidence="1" type="ORF">BJB45_07880</name>
</gene>
<reference evidence="1 2" key="1">
    <citation type="submission" date="2013-08" db="EMBL/GenBank/DDBJ databases">
        <title>draft genome of Halomonas huanghegensis, strain BJGMM-B45T.</title>
        <authorList>
            <person name="Miao C."/>
            <person name="Wan Y."/>
            <person name="Jin W."/>
        </authorList>
    </citation>
    <scope>NUCLEOTIDE SEQUENCE [LARGE SCALE GENOMIC DNA]</scope>
    <source>
        <strain evidence="1 2">BJGMM-B45</strain>
    </source>
</reference>
<proteinExistence type="predicted"/>
<dbReference type="EMBL" id="AVBC01000068">
    <property type="protein sequence ID" value="ERL49185.1"/>
    <property type="molecule type" value="Genomic_DNA"/>
</dbReference>
<dbReference type="AlphaFoldDB" id="W1N2I4"/>
<accession>W1N2I4</accession>
<organism evidence="1 2">
    <name type="scientific">Halomonas huangheensis</name>
    <dbReference type="NCBI Taxonomy" id="1178482"/>
    <lineage>
        <taxon>Bacteria</taxon>
        <taxon>Pseudomonadati</taxon>
        <taxon>Pseudomonadota</taxon>
        <taxon>Gammaproteobacteria</taxon>
        <taxon>Oceanospirillales</taxon>
        <taxon>Halomonadaceae</taxon>
        <taxon>Halomonas</taxon>
    </lineage>
</organism>
<evidence type="ECO:0000313" key="1">
    <source>
        <dbReference type="EMBL" id="ERL49185.1"/>
    </source>
</evidence>
<protein>
    <submittedName>
        <fullName evidence="1">Uncharacterized protein</fullName>
    </submittedName>
</protein>
<keyword evidence="2" id="KW-1185">Reference proteome</keyword>
<sequence>MKLVHLMIYRAVPKLVMGSIFIMSLRSTQQDR</sequence>
<dbReference type="Proteomes" id="UP000019113">
    <property type="component" value="Unassembled WGS sequence"/>
</dbReference>
<evidence type="ECO:0000313" key="2">
    <source>
        <dbReference type="Proteomes" id="UP000019113"/>
    </source>
</evidence>
<comment type="caution">
    <text evidence="1">The sequence shown here is derived from an EMBL/GenBank/DDBJ whole genome shotgun (WGS) entry which is preliminary data.</text>
</comment>